<feature type="non-terminal residue" evidence="1">
    <location>
        <position position="1"/>
    </location>
</feature>
<keyword evidence="2" id="KW-1185">Reference proteome</keyword>
<gene>
    <name evidence="1" type="ORF">EVAR_69365_1</name>
</gene>
<sequence>QTRRSGKFTSGEEFNVSHTRTTLARLARHAAHISPIFELERRVSGKPPL</sequence>
<reference evidence="1 2" key="1">
    <citation type="journal article" date="2019" name="Commun. Biol.">
        <title>The bagworm genome reveals a unique fibroin gene that provides high tensile strength.</title>
        <authorList>
            <person name="Kono N."/>
            <person name="Nakamura H."/>
            <person name="Ohtoshi R."/>
            <person name="Tomita M."/>
            <person name="Numata K."/>
            <person name="Arakawa K."/>
        </authorList>
    </citation>
    <scope>NUCLEOTIDE SEQUENCE [LARGE SCALE GENOMIC DNA]</scope>
</reference>
<evidence type="ECO:0000313" key="2">
    <source>
        <dbReference type="Proteomes" id="UP000299102"/>
    </source>
</evidence>
<evidence type="ECO:0000313" key="1">
    <source>
        <dbReference type="EMBL" id="GBP10928.1"/>
    </source>
</evidence>
<organism evidence="1 2">
    <name type="scientific">Eumeta variegata</name>
    <name type="common">Bagworm moth</name>
    <name type="synonym">Eumeta japonica</name>
    <dbReference type="NCBI Taxonomy" id="151549"/>
    <lineage>
        <taxon>Eukaryota</taxon>
        <taxon>Metazoa</taxon>
        <taxon>Ecdysozoa</taxon>
        <taxon>Arthropoda</taxon>
        <taxon>Hexapoda</taxon>
        <taxon>Insecta</taxon>
        <taxon>Pterygota</taxon>
        <taxon>Neoptera</taxon>
        <taxon>Endopterygota</taxon>
        <taxon>Lepidoptera</taxon>
        <taxon>Glossata</taxon>
        <taxon>Ditrysia</taxon>
        <taxon>Tineoidea</taxon>
        <taxon>Psychidae</taxon>
        <taxon>Oiketicinae</taxon>
        <taxon>Eumeta</taxon>
    </lineage>
</organism>
<accession>A0A4C1TBV9</accession>
<feature type="non-terminal residue" evidence="1">
    <location>
        <position position="49"/>
    </location>
</feature>
<dbReference type="Proteomes" id="UP000299102">
    <property type="component" value="Unassembled WGS sequence"/>
</dbReference>
<name>A0A4C1TBV9_EUMVA</name>
<dbReference type="EMBL" id="BGZK01004792">
    <property type="protein sequence ID" value="GBP10928.1"/>
    <property type="molecule type" value="Genomic_DNA"/>
</dbReference>
<proteinExistence type="predicted"/>
<dbReference type="AlphaFoldDB" id="A0A4C1TBV9"/>
<comment type="caution">
    <text evidence="1">The sequence shown here is derived from an EMBL/GenBank/DDBJ whole genome shotgun (WGS) entry which is preliminary data.</text>
</comment>
<protein>
    <submittedName>
        <fullName evidence="1">Uncharacterized protein</fullName>
    </submittedName>
</protein>